<dbReference type="InterPro" id="IPR015422">
    <property type="entry name" value="PyrdxlP-dep_Trfase_small"/>
</dbReference>
<name>A0ABN7RMH2_OIKDI</name>
<dbReference type="InterPro" id="IPR015424">
    <property type="entry name" value="PyrdxlP-dep_Trfase"/>
</dbReference>
<gene>
    <name evidence="6" type="ORF">OKIOD_LOCUS424</name>
</gene>
<feature type="domain" description="Aminotransferase class I/classII large" evidence="5">
    <location>
        <begin position="109"/>
        <end position="425"/>
    </location>
</feature>
<comment type="cofactor">
    <cofactor evidence="1">
        <name>pyridoxal 5'-phosphate</name>
        <dbReference type="ChEBI" id="CHEBI:597326"/>
    </cofactor>
</comment>
<keyword evidence="4" id="KW-0663">Pyridoxal phosphate</keyword>
<dbReference type="InterPro" id="IPR050859">
    <property type="entry name" value="Class-I_PLP-dep_aminotransf"/>
</dbReference>
<dbReference type="Gene3D" id="3.40.640.10">
    <property type="entry name" value="Type I PLP-dependent aspartate aminotransferase-like (Major domain)"/>
    <property type="match status" value="1"/>
</dbReference>
<dbReference type="PANTHER" id="PTHR42790:SF19">
    <property type="entry name" value="KYNURENINE_ALPHA-AMINOADIPATE AMINOTRANSFERASE, MITOCHONDRIAL"/>
    <property type="match status" value="1"/>
</dbReference>
<dbReference type="Gene3D" id="3.90.1150.10">
    <property type="entry name" value="Aspartate Aminotransferase, domain 1"/>
    <property type="match status" value="1"/>
</dbReference>
<evidence type="ECO:0000256" key="3">
    <source>
        <dbReference type="ARBA" id="ARBA00022679"/>
    </source>
</evidence>
<dbReference type="SUPFAM" id="SSF53383">
    <property type="entry name" value="PLP-dependent transferases"/>
    <property type="match status" value="1"/>
</dbReference>
<accession>A0ABN7RMH2</accession>
<evidence type="ECO:0000259" key="5">
    <source>
        <dbReference type="Pfam" id="PF00155"/>
    </source>
</evidence>
<evidence type="ECO:0000256" key="4">
    <source>
        <dbReference type="ARBA" id="ARBA00022898"/>
    </source>
</evidence>
<evidence type="ECO:0000256" key="1">
    <source>
        <dbReference type="ARBA" id="ARBA00001933"/>
    </source>
</evidence>
<dbReference type="CDD" id="cd00609">
    <property type="entry name" value="AAT_like"/>
    <property type="match status" value="1"/>
</dbReference>
<protein>
    <submittedName>
        <fullName evidence="6">Oidioi.mRNA.OKI2018_I69.PAR.g8866.t1.cds</fullName>
    </submittedName>
</protein>
<dbReference type="Proteomes" id="UP001158576">
    <property type="component" value="Chromosome PAR"/>
</dbReference>
<evidence type="ECO:0000313" key="6">
    <source>
        <dbReference type="EMBL" id="CAG5078001.1"/>
    </source>
</evidence>
<evidence type="ECO:0000313" key="7">
    <source>
        <dbReference type="Proteomes" id="UP001158576"/>
    </source>
</evidence>
<dbReference type="Pfam" id="PF00155">
    <property type="entry name" value="Aminotran_1_2"/>
    <property type="match status" value="1"/>
</dbReference>
<evidence type="ECO:0000256" key="2">
    <source>
        <dbReference type="ARBA" id="ARBA00022576"/>
    </source>
</evidence>
<dbReference type="InterPro" id="IPR015421">
    <property type="entry name" value="PyrdxlP-dep_Trfase_major"/>
</dbReference>
<proteinExistence type="predicted"/>
<dbReference type="EMBL" id="OU015568">
    <property type="protein sequence ID" value="CAG5078001.1"/>
    <property type="molecule type" value="Genomic_DNA"/>
</dbReference>
<sequence>MNSYERFFSRAALARKPSPIRVLTKIQMASGPEMISLAGGMPNGAMFPISGLTMQVDGCEIQLSQAQLATALQYSRVDGTKFCASDGIINTSLGLPSFLHHLNSIRTQYHGQSSFSENIDTCVSTGSQNGLEMLLGSLLNEGDGILTDDPMYPGTKAILRPLGASIIPIKTDGDGMDTNDLEAQINRYKDSHKLKVIMTVANGGNPTGSTLSLERRHRLLQLAHENDLLVVEDDPYYFLQFDGEQLPSLFELDWNSSNSFKRVIRSDSFSKIISAGIRIGWITGPKEVIGKLELATQCSTLHCPSITQVICAELFNKWGMEGFAEHIAKVKDFYRNRRNFLVAAAEKHLGDLAEWDVPKGGLFLWIKLKGIDDTSALIEQKARKANVLLCPGSYFAVDENAPNSYCRVAFSVASEEQMDEAMRRLAELIKTELEN</sequence>
<keyword evidence="2" id="KW-0032">Aminotransferase</keyword>
<organism evidence="6 7">
    <name type="scientific">Oikopleura dioica</name>
    <name type="common">Tunicate</name>
    <dbReference type="NCBI Taxonomy" id="34765"/>
    <lineage>
        <taxon>Eukaryota</taxon>
        <taxon>Metazoa</taxon>
        <taxon>Chordata</taxon>
        <taxon>Tunicata</taxon>
        <taxon>Appendicularia</taxon>
        <taxon>Copelata</taxon>
        <taxon>Oikopleuridae</taxon>
        <taxon>Oikopleura</taxon>
    </lineage>
</organism>
<keyword evidence="3" id="KW-0808">Transferase</keyword>
<keyword evidence="7" id="KW-1185">Reference proteome</keyword>
<dbReference type="PANTHER" id="PTHR42790">
    <property type="entry name" value="AMINOTRANSFERASE"/>
    <property type="match status" value="1"/>
</dbReference>
<dbReference type="InterPro" id="IPR004839">
    <property type="entry name" value="Aminotransferase_I/II_large"/>
</dbReference>
<reference evidence="6 7" key="1">
    <citation type="submission" date="2021-04" db="EMBL/GenBank/DDBJ databases">
        <authorList>
            <person name="Bliznina A."/>
        </authorList>
    </citation>
    <scope>NUCLEOTIDE SEQUENCE [LARGE SCALE GENOMIC DNA]</scope>
</reference>